<evidence type="ECO:0000313" key="2">
    <source>
        <dbReference type="Proteomes" id="UP000823922"/>
    </source>
</evidence>
<dbReference type="Pfam" id="PF01244">
    <property type="entry name" value="Peptidase_M19"/>
    <property type="match status" value="1"/>
</dbReference>
<dbReference type="GO" id="GO:0070573">
    <property type="term" value="F:metallodipeptidase activity"/>
    <property type="evidence" value="ECO:0007669"/>
    <property type="project" value="InterPro"/>
</dbReference>
<dbReference type="CDD" id="cd01301">
    <property type="entry name" value="rDP_like"/>
    <property type="match status" value="1"/>
</dbReference>
<dbReference type="AlphaFoldDB" id="A0A9D2QHF6"/>
<protein>
    <submittedName>
        <fullName evidence="1">Dipeptidase</fullName>
    </submittedName>
</protein>
<comment type="caution">
    <text evidence="1">The sequence shown here is derived from an EMBL/GenBank/DDBJ whole genome shotgun (WGS) entry which is preliminary data.</text>
</comment>
<proteinExistence type="predicted"/>
<reference evidence="1" key="1">
    <citation type="journal article" date="2021" name="PeerJ">
        <title>Extensive microbial diversity within the chicken gut microbiome revealed by metagenomics and culture.</title>
        <authorList>
            <person name="Gilroy R."/>
            <person name="Ravi A."/>
            <person name="Getino M."/>
            <person name="Pursley I."/>
            <person name="Horton D.L."/>
            <person name="Alikhan N.F."/>
            <person name="Baker D."/>
            <person name="Gharbi K."/>
            <person name="Hall N."/>
            <person name="Watson M."/>
            <person name="Adriaenssens E.M."/>
            <person name="Foster-Nyarko E."/>
            <person name="Jarju S."/>
            <person name="Secka A."/>
            <person name="Antonio M."/>
            <person name="Oren A."/>
            <person name="Chaudhuri R.R."/>
            <person name="La Ragione R."/>
            <person name="Hildebrand F."/>
            <person name="Pallen M.J."/>
        </authorList>
    </citation>
    <scope>NUCLEOTIDE SEQUENCE</scope>
    <source>
        <strain evidence="1">ChiBcec1-1630</strain>
    </source>
</reference>
<dbReference type="PANTHER" id="PTHR10443:SF12">
    <property type="entry name" value="DIPEPTIDASE"/>
    <property type="match status" value="1"/>
</dbReference>
<dbReference type="PANTHER" id="PTHR10443">
    <property type="entry name" value="MICROSOMAL DIPEPTIDASE"/>
    <property type="match status" value="1"/>
</dbReference>
<dbReference type="Gene3D" id="3.20.20.140">
    <property type="entry name" value="Metal-dependent hydrolases"/>
    <property type="match status" value="1"/>
</dbReference>
<dbReference type="SUPFAM" id="SSF51556">
    <property type="entry name" value="Metallo-dependent hydrolases"/>
    <property type="match status" value="1"/>
</dbReference>
<reference evidence="1" key="2">
    <citation type="submission" date="2021-04" db="EMBL/GenBank/DDBJ databases">
        <authorList>
            <person name="Gilroy R."/>
        </authorList>
    </citation>
    <scope>NUCLEOTIDE SEQUENCE</scope>
    <source>
        <strain evidence="1">ChiBcec1-1630</strain>
    </source>
</reference>
<gene>
    <name evidence="1" type="ORF">H9926_06675</name>
</gene>
<dbReference type="InterPro" id="IPR032466">
    <property type="entry name" value="Metal_Hydrolase"/>
</dbReference>
<organism evidence="1 2">
    <name type="scientific">Candidatus Eisenbergiella intestinigallinarum</name>
    <dbReference type="NCBI Taxonomy" id="2838549"/>
    <lineage>
        <taxon>Bacteria</taxon>
        <taxon>Bacillati</taxon>
        <taxon>Bacillota</taxon>
        <taxon>Clostridia</taxon>
        <taxon>Lachnospirales</taxon>
        <taxon>Lachnospiraceae</taxon>
        <taxon>Eisenbergiella</taxon>
    </lineage>
</organism>
<sequence length="338" mass="37633">MKTPAIDMHCDTISALLAMQRKGTCSENNCLLKNSLHVDLEKLEKGGCFLQNFALFVALSECSDPWKECTALVDLYYAELEKNKDRIRPVYRYEDIEKNREEGKLSALLTVEEGAVCKGRVGNLRLLYRLGVRMLTLTWNFPNELGWPNVRMPERGAETVPDFTTPDREHGLTETGFDFLAEMERLGMIVDVSHLSDAGFWDVARTAKRPFVASHSNARAVCRHVRNLDDDMIRALAEKGGVTGLNFCPSFLEENKAGGIQGSLDAITAHAGHIVNVGGEDCLGLGSDFDGIPTNEAIPDTSYLPLLADALEKAGFSERQMDKIFSENVLRVYREVLK</sequence>
<evidence type="ECO:0000313" key="1">
    <source>
        <dbReference type="EMBL" id="HJC87680.1"/>
    </source>
</evidence>
<accession>A0A9D2QHF6</accession>
<dbReference type="Proteomes" id="UP000823922">
    <property type="component" value="Unassembled WGS sequence"/>
</dbReference>
<dbReference type="PROSITE" id="PS51365">
    <property type="entry name" value="RENAL_DIPEPTIDASE_2"/>
    <property type="match status" value="1"/>
</dbReference>
<name>A0A9D2QHF6_9FIRM</name>
<dbReference type="GO" id="GO:0006508">
    <property type="term" value="P:proteolysis"/>
    <property type="evidence" value="ECO:0007669"/>
    <property type="project" value="InterPro"/>
</dbReference>
<dbReference type="EMBL" id="DWVS01000168">
    <property type="protein sequence ID" value="HJC87680.1"/>
    <property type="molecule type" value="Genomic_DNA"/>
</dbReference>
<dbReference type="InterPro" id="IPR008257">
    <property type="entry name" value="Pept_M19"/>
</dbReference>